<sequence>MKIGCRDDIRFFYIFVLIFRVIILLLHYGTACSCFFPYLAVG</sequence>
<gene>
    <name evidence="2" type="ORF">HMPREF9135_1406</name>
</gene>
<dbReference type="EMBL" id="AWEY01000038">
    <property type="protein sequence ID" value="ERK38528.1"/>
    <property type="molecule type" value="Genomic_DNA"/>
</dbReference>
<accession>U2QB50</accession>
<proteinExistence type="predicted"/>
<protein>
    <submittedName>
        <fullName evidence="2">Putative lipoprotein</fullName>
    </submittedName>
</protein>
<comment type="caution">
    <text evidence="2">The sequence shown here is derived from an EMBL/GenBank/DDBJ whole genome shotgun (WGS) entry which is preliminary data.</text>
</comment>
<keyword evidence="1" id="KW-0812">Transmembrane</keyword>
<name>U2QB50_9BACT</name>
<evidence type="ECO:0000313" key="3">
    <source>
        <dbReference type="Proteomes" id="UP000016648"/>
    </source>
</evidence>
<feature type="transmembrane region" description="Helical" evidence="1">
    <location>
        <begin position="12"/>
        <end position="39"/>
    </location>
</feature>
<keyword evidence="3" id="KW-1185">Reference proteome</keyword>
<evidence type="ECO:0000256" key="1">
    <source>
        <dbReference type="SAM" id="Phobius"/>
    </source>
</evidence>
<keyword evidence="1" id="KW-1133">Transmembrane helix</keyword>
<reference evidence="2 3" key="1">
    <citation type="submission" date="2013-08" db="EMBL/GenBank/DDBJ databases">
        <authorList>
            <person name="Durkin A.S."/>
            <person name="Haft D.R."/>
            <person name="McCorrison J."/>
            <person name="Torralba M."/>
            <person name="Gillis M."/>
            <person name="Haft D.H."/>
            <person name="Methe B."/>
            <person name="Sutton G."/>
            <person name="Nelson K.E."/>
        </authorList>
    </citation>
    <scope>NUCLEOTIDE SEQUENCE [LARGE SCALE GENOMIC DNA]</scope>
    <source>
        <strain evidence="2 3">F0067</strain>
    </source>
</reference>
<evidence type="ECO:0000313" key="2">
    <source>
        <dbReference type="EMBL" id="ERK38528.1"/>
    </source>
</evidence>
<dbReference type="PROSITE" id="PS51257">
    <property type="entry name" value="PROKAR_LIPOPROTEIN"/>
    <property type="match status" value="1"/>
</dbReference>
<dbReference type="AlphaFoldDB" id="U2QB50"/>
<dbReference type="Proteomes" id="UP000016648">
    <property type="component" value="Unassembled WGS sequence"/>
</dbReference>
<keyword evidence="2" id="KW-0449">Lipoprotein</keyword>
<keyword evidence="1" id="KW-0472">Membrane</keyword>
<organism evidence="2 3">
    <name type="scientific">Segatella baroniae F0067</name>
    <dbReference type="NCBI Taxonomy" id="1115809"/>
    <lineage>
        <taxon>Bacteria</taxon>
        <taxon>Pseudomonadati</taxon>
        <taxon>Bacteroidota</taxon>
        <taxon>Bacteroidia</taxon>
        <taxon>Bacteroidales</taxon>
        <taxon>Prevotellaceae</taxon>
        <taxon>Segatella</taxon>
    </lineage>
</organism>